<protein>
    <submittedName>
        <fullName evidence="1">Uncharacterized protein</fullName>
    </submittedName>
</protein>
<reference evidence="1 2" key="1">
    <citation type="submission" date="2021-02" db="EMBL/GenBank/DDBJ databases">
        <title>De Novo genome assembly of isolated myxobacteria.</title>
        <authorList>
            <person name="Stevens D.C."/>
        </authorList>
    </citation>
    <scope>NUCLEOTIDE SEQUENCE [LARGE SCALE GENOMIC DNA]</scope>
    <source>
        <strain evidence="1 2">SCHIC003</strain>
    </source>
</reference>
<dbReference type="RefSeq" id="WP_015348423.1">
    <property type="nucleotide sequence ID" value="NZ_CP071091.1"/>
</dbReference>
<evidence type="ECO:0000313" key="2">
    <source>
        <dbReference type="Proteomes" id="UP000663090"/>
    </source>
</evidence>
<keyword evidence="2" id="KW-1185">Reference proteome</keyword>
<gene>
    <name evidence="1" type="ORF">JY572_12190</name>
</gene>
<dbReference type="Proteomes" id="UP000663090">
    <property type="component" value="Chromosome"/>
</dbReference>
<name>A0ABX7NH99_9BACT</name>
<accession>A0ABX7NH99</accession>
<evidence type="ECO:0000313" key="1">
    <source>
        <dbReference type="EMBL" id="QSQ16756.1"/>
    </source>
</evidence>
<proteinExistence type="predicted"/>
<sequence length="71" mass="7740">MSISANFNAAANSITQGSASSNAMINAAPPDQQPFLRAQEQMQREARLTDLVSTLMKKLDEMQSKITGNIR</sequence>
<dbReference type="EMBL" id="CP071091">
    <property type="protein sequence ID" value="QSQ16756.1"/>
    <property type="molecule type" value="Genomic_DNA"/>
</dbReference>
<organism evidence="1 2">
    <name type="scientific">Myxococcus landrumensis</name>
    <dbReference type="NCBI Taxonomy" id="2813577"/>
    <lineage>
        <taxon>Bacteria</taxon>
        <taxon>Pseudomonadati</taxon>
        <taxon>Myxococcota</taxon>
        <taxon>Myxococcia</taxon>
        <taxon>Myxococcales</taxon>
        <taxon>Cystobacterineae</taxon>
        <taxon>Myxococcaceae</taxon>
        <taxon>Myxococcus</taxon>
    </lineage>
</organism>